<dbReference type="Gene3D" id="2.40.33.10">
    <property type="entry name" value="PK beta-barrel domain-like"/>
    <property type="match status" value="2"/>
</dbReference>
<dbReference type="InterPro" id="IPR030374">
    <property type="entry name" value="PABS"/>
</dbReference>
<accession>A0A8X8Z4K8</accession>
<dbReference type="Pfam" id="PF00224">
    <property type="entry name" value="PK"/>
    <property type="match status" value="2"/>
</dbReference>
<protein>
    <recommendedName>
        <fullName evidence="5">PABS domain-containing protein</fullName>
    </recommendedName>
</protein>
<dbReference type="GO" id="GO:0005829">
    <property type="term" value="C:cytosol"/>
    <property type="evidence" value="ECO:0007669"/>
    <property type="project" value="TreeGrafter"/>
</dbReference>
<keyword evidence="2 3" id="KW-0808">Transferase</keyword>
<keyword evidence="3" id="KW-0620">Polyamine biosynthesis</keyword>
<dbReference type="GO" id="GO:0000287">
    <property type="term" value="F:magnesium ion binding"/>
    <property type="evidence" value="ECO:0007669"/>
    <property type="project" value="InterPro"/>
</dbReference>
<feature type="region of interest" description="Disordered" evidence="4">
    <location>
        <begin position="1"/>
        <end position="28"/>
    </location>
</feature>
<dbReference type="GO" id="GO:0030955">
    <property type="term" value="F:potassium ion binding"/>
    <property type="evidence" value="ECO:0007669"/>
    <property type="project" value="InterPro"/>
</dbReference>
<dbReference type="AlphaFoldDB" id="A0A8X8Z4K8"/>
<dbReference type="PROSITE" id="PS51006">
    <property type="entry name" value="PABS_2"/>
    <property type="match status" value="1"/>
</dbReference>
<comment type="similarity">
    <text evidence="1">Belongs to the spermidine/spermine synthase family.</text>
</comment>
<evidence type="ECO:0000313" key="7">
    <source>
        <dbReference type="Proteomes" id="UP000298416"/>
    </source>
</evidence>
<dbReference type="PANTHER" id="PTHR11558:SF25">
    <property type="entry name" value="SPERMINE SYNTHASE"/>
    <property type="match status" value="1"/>
</dbReference>
<proteinExistence type="inferred from homology"/>
<dbReference type="InterPro" id="IPR015793">
    <property type="entry name" value="Pyrv_Knase_brl"/>
</dbReference>
<dbReference type="GO" id="GO:0004766">
    <property type="term" value="F:spermidine synthase activity"/>
    <property type="evidence" value="ECO:0007669"/>
    <property type="project" value="TreeGrafter"/>
</dbReference>
<dbReference type="Proteomes" id="UP000298416">
    <property type="component" value="Unassembled WGS sequence"/>
</dbReference>
<dbReference type="GO" id="GO:0004743">
    <property type="term" value="F:pyruvate kinase activity"/>
    <property type="evidence" value="ECO:0007669"/>
    <property type="project" value="InterPro"/>
</dbReference>
<reference evidence="6" key="2">
    <citation type="submission" date="2020-08" db="EMBL/GenBank/DDBJ databases">
        <title>Plant Genome Project.</title>
        <authorList>
            <person name="Zhang R.-G."/>
        </authorList>
    </citation>
    <scope>NUCLEOTIDE SEQUENCE</scope>
    <source>
        <strain evidence="6">Huo1</strain>
        <tissue evidence="6">Leaf</tissue>
    </source>
</reference>
<dbReference type="InterPro" id="IPR037163">
    <property type="entry name" value="Spermidine_synt_N_sf"/>
</dbReference>
<evidence type="ECO:0000256" key="1">
    <source>
        <dbReference type="ARBA" id="ARBA00007867"/>
    </source>
</evidence>
<dbReference type="FunFam" id="3.20.20.60:FF:000051">
    <property type="entry name" value="Pyruvate kinase family protein"/>
    <property type="match status" value="1"/>
</dbReference>
<dbReference type="HAMAP" id="MF_00198">
    <property type="entry name" value="Spermidine_synth"/>
    <property type="match status" value="1"/>
</dbReference>
<dbReference type="GO" id="GO:0008295">
    <property type="term" value="P:spermidine biosynthetic process"/>
    <property type="evidence" value="ECO:0007669"/>
    <property type="project" value="TreeGrafter"/>
</dbReference>
<dbReference type="NCBIfam" id="TIGR00417">
    <property type="entry name" value="speE"/>
    <property type="match status" value="1"/>
</dbReference>
<feature type="compositionally biased region" description="Basic and acidic residues" evidence="4">
    <location>
        <begin position="1"/>
        <end position="10"/>
    </location>
</feature>
<dbReference type="InterPro" id="IPR015813">
    <property type="entry name" value="Pyrv/PenolPyrv_kinase-like_dom"/>
</dbReference>
<evidence type="ECO:0000313" key="6">
    <source>
        <dbReference type="EMBL" id="KAG6391586.1"/>
    </source>
</evidence>
<dbReference type="InterPro" id="IPR001045">
    <property type="entry name" value="Spermi_synthase"/>
</dbReference>
<sequence>MEGGAERGSECQRTTGGRASSDNSSSKAISIPSCCLKARASAPELDAKCHSTVVSGWFSEIQPSSGIGICLLCVSWDTLVHFCFNESLNEVYFNNPMWPGESHSLKVEKILFKDKSKYQEVLVFQSSAYGKVLVLDGIVQLTEKDECAYQEMITHLPLCSIESPQNVISGYFIGTLPPYNAGVWYPALLHREIARHSSVKLIDICEIDQMVIDVSKKFFPELAIGFEDPRVHLHVGDAIEFLKQSPEGKYDAIIVDSSDPVGPAQELVERPFFETIARALRSGGVLCNMAESMWLHTHLIQDMLTICRDIFKGSVCYAWASVPTYPSGVIGFLLCATEGPPVDFVHPINPIEKLDGALDYRREIKFYNSEIHRAAFALPSFVRREVEALRGLEWDNTYSNSCGFLDLAVVDLLLVLLESYCVFRFVALKPSISAELPIDTILQNMIKGAVSVVDQTSFMYHVSALVHLFSRVTEPVKILSYFHLLVNWYTVVQARFPDLAAVNLYGNSSFLPCKSGSKAPDYGDHILLLQGRGKLTPIAAYSMLPEREDTHLQCSPNFCDDPERDGDHKELKKERASSRMQSSIDLQQIAEKQGNKVTILDKLKTVHLHILAMEQCNASRLNMCHRNYSASAINVLHYLALKSLDTEQIKEELSSIGLMNLETINTHVLSSLAGCIEMIINSRPESLLGLQVSSEGFPVHQSLVNKNVDLGMTAMVKKASSNRDILLGKLPNQKMAHIMVTVGQEAAENDTHITDLVNSGATIFRINCAHGNPELWSKIISTVKRCSRILEQPCRILMDLAGPKLRTGRLKDGPCVVKISPKRNALGSVIRGGQVWLSPQGAGPPPSHLSPNVILQVDGEEFLSKLEVDGSVRFTDARGKHRSLQILSKYPVFSGAGFMAECSKTAYLESGTALYIKEKGKKSSVGFVVDVPPAEQFVRLRVGDLLVLSRDSSDEQNTSLCSAVGTHKMTCPCGYLFDSVKPGTKLGSEKSINIPQSDIRFEGLTSKDLMDLDFVAAHADMVGISFIRDVHDIVVLRQELSKRKISKLGVVLKIETQGGFEQLPLLILEAMKSGNPLGVMIARGDLAVECGWEKLADIQEEIMSICSAAHLPVVLATQVLESLVKTGVPTRAEITDAANGRRASCVMLNKGKHIAEAVSTLDTILNSQCMNAKAELKPLMLVNRVG</sequence>
<dbReference type="FunFam" id="2.30.140.10:FF:000003">
    <property type="entry name" value="Spermidine synthase 1"/>
    <property type="match status" value="1"/>
</dbReference>
<gene>
    <name evidence="6" type="ORF">SASPL_149342</name>
</gene>
<evidence type="ECO:0000256" key="4">
    <source>
        <dbReference type="SAM" id="MobiDB-lite"/>
    </source>
</evidence>
<dbReference type="EMBL" id="PNBA02000019">
    <property type="protein sequence ID" value="KAG6391586.1"/>
    <property type="molecule type" value="Genomic_DNA"/>
</dbReference>
<dbReference type="InterPro" id="IPR029063">
    <property type="entry name" value="SAM-dependent_MTases_sf"/>
</dbReference>
<feature type="domain" description="PABS" evidence="5">
    <location>
        <begin position="86"/>
        <end position="337"/>
    </location>
</feature>
<evidence type="ECO:0000259" key="5">
    <source>
        <dbReference type="PROSITE" id="PS51006"/>
    </source>
</evidence>
<dbReference type="InterPro" id="IPR035246">
    <property type="entry name" value="Spermidine_synt_N"/>
</dbReference>
<organism evidence="6">
    <name type="scientific">Salvia splendens</name>
    <name type="common">Scarlet sage</name>
    <dbReference type="NCBI Taxonomy" id="180675"/>
    <lineage>
        <taxon>Eukaryota</taxon>
        <taxon>Viridiplantae</taxon>
        <taxon>Streptophyta</taxon>
        <taxon>Embryophyta</taxon>
        <taxon>Tracheophyta</taxon>
        <taxon>Spermatophyta</taxon>
        <taxon>Magnoliopsida</taxon>
        <taxon>eudicotyledons</taxon>
        <taxon>Gunneridae</taxon>
        <taxon>Pentapetalae</taxon>
        <taxon>asterids</taxon>
        <taxon>lamiids</taxon>
        <taxon>Lamiales</taxon>
        <taxon>Lamiaceae</taxon>
        <taxon>Nepetoideae</taxon>
        <taxon>Mentheae</taxon>
        <taxon>Salviinae</taxon>
        <taxon>Salvia</taxon>
        <taxon>Salvia subgen. Calosphace</taxon>
        <taxon>core Calosphace</taxon>
    </lineage>
</organism>
<name>A0A8X8Z4K8_SALSN</name>
<feature type="compositionally biased region" description="Low complexity" evidence="4">
    <location>
        <begin position="19"/>
        <end position="28"/>
    </location>
</feature>
<dbReference type="Pfam" id="PF17284">
    <property type="entry name" value="Spermine_synt_N"/>
    <property type="match status" value="1"/>
</dbReference>
<reference evidence="6" key="1">
    <citation type="submission" date="2018-01" db="EMBL/GenBank/DDBJ databases">
        <authorList>
            <person name="Mao J.F."/>
        </authorList>
    </citation>
    <scope>NUCLEOTIDE SEQUENCE</scope>
    <source>
        <strain evidence="6">Huo1</strain>
        <tissue evidence="6">Leaf</tissue>
    </source>
</reference>
<dbReference type="Gene3D" id="3.40.50.150">
    <property type="entry name" value="Vaccinia Virus protein VP39"/>
    <property type="match status" value="1"/>
</dbReference>
<dbReference type="InterPro" id="IPR040442">
    <property type="entry name" value="Pyrv_kinase-like_dom_sf"/>
</dbReference>
<feature type="active site" description="Proton acceptor" evidence="3">
    <location>
        <position position="256"/>
    </location>
</feature>
<dbReference type="SUPFAM" id="SSF51621">
    <property type="entry name" value="Phosphoenolpyruvate/pyruvate domain"/>
    <property type="match status" value="1"/>
</dbReference>
<dbReference type="InterPro" id="IPR015806">
    <property type="entry name" value="Pyrv_Knase_insert_dom_sf"/>
</dbReference>
<keyword evidence="7" id="KW-1185">Reference proteome</keyword>
<comment type="caution">
    <text evidence="6">The sequence shown here is derived from an EMBL/GenBank/DDBJ whole genome shotgun (WGS) entry which is preliminary data.</text>
</comment>
<dbReference type="Gene3D" id="3.20.20.60">
    <property type="entry name" value="Phosphoenolpyruvate-binding domains"/>
    <property type="match status" value="2"/>
</dbReference>
<dbReference type="SUPFAM" id="SSF53335">
    <property type="entry name" value="S-adenosyl-L-methionine-dependent methyltransferases"/>
    <property type="match status" value="1"/>
</dbReference>
<dbReference type="PANTHER" id="PTHR11558">
    <property type="entry name" value="SPERMIDINE/SPERMINE SYNTHASE"/>
    <property type="match status" value="1"/>
</dbReference>
<evidence type="ECO:0000256" key="3">
    <source>
        <dbReference type="PROSITE-ProRule" id="PRU00354"/>
    </source>
</evidence>
<dbReference type="FunFam" id="3.40.50.150:FF:000013">
    <property type="entry name" value="Spermidine synthase"/>
    <property type="match status" value="1"/>
</dbReference>
<dbReference type="CDD" id="cd02440">
    <property type="entry name" value="AdoMet_MTases"/>
    <property type="match status" value="1"/>
</dbReference>
<evidence type="ECO:0000256" key="2">
    <source>
        <dbReference type="ARBA" id="ARBA00022679"/>
    </source>
</evidence>
<dbReference type="Pfam" id="PF01564">
    <property type="entry name" value="Spermine_synth"/>
    <property type="match status" value="1"/>
</dbReference>
<dbReference type="Gene3D" id="2.30.140.10">
    <property type="entry name" value="Spermidine synthase, tetramerisation domain"/>
    <property type="match status" value="1"/>
</dbReference>